<evidence type="ECO:0000259" key="5">
    <source>
        <dbReference type="PROSITE" id="PS00716"/>
    </source>
</evidence>
<dbReference type="RefSeq" id="WP_023468695.1">
    <property type="nucleotide sequence ID" value="NZ_FMYN01000001.1"/>
</dbReference>
<keyword evidence="2" id="KW-0731">Sigma factor</keyword>
<dbReference type="EMBL" id="LNQL01000001">
    <property type="protein sequence ID" value="KSU50662.1"/>
    <property type="molecule type" value="Genomic_DNA"/>
</dbReference>
<evidence type="ECO:0000256" key="3">
    <source>
        <dbReference type="ARBA" id="ARBA00023125"/>
    </source>
</evidence>
<dbReference type="Pfam" id="PF04542">
    <property type="entry name" value="Sigma70_r2"/>
    <property type="match status" value="1"/>
</dbReference>
<sequence>MREELQQLWDRWLSTRDITVADELLLNYEPLVQYHVQRLSATLPKSVDRDELKSLGMMGLYDALQKFDQNHNNKFDTYAAFRIRGAILDGLRKIDWLPRSLREKAKRVEAAVEILEQSLQRTPTIEEVSSIVEMSTDEVKSALAESYFANILSIDEAVTLQDEGKAMTVSYLDPDTATPEDMLLMRELIAKLAEEVKELSEKEQLVVSLFYYEELTLTEIGEILELSTSRISQIHSKALRKLKNALGSAYLADRVAM</sequence>
<feature type="domain" description="RNA polymerase sigma-70" evidence="5">
    <location>
        <begin position="216"/>
        <end position="242"/>
    </location>
</feature>
<dbReference type="NCBIfam" id="NF005809">
    <property type="entry name" value="PRK07670.1"/>
    <property type="match status" value="1"/>
</dbReference>
<name>A0A0V8GKL0_9BACL</name>
<reference evidence="6 7" key="1">
    <citation type="journal article" date="2015" name="Int. J. Syst. Evol. Microbiol.">
        <title>Exiguobacterium enclense sp. nov., isolated from sediment.</title>
        <authorList>
            <person name="Dastager S.G."/>
            <person name="Mawlankar R."/>
            <person name="Sonalkar V.V."/>
            <person name="Thorat M.N."/>
            <person name="Mual P."/>
            <person name="Verma A."/>
            <person name="Krishnamurthi S."/>
            <person name="Tang S.K."/>
            <person name="Li W.J."/>
        </authorList>
    </citation>
    <scope>NUCLEOTIDE SEQUENCE [LARGE SCALE GENOMIC DNA]</scope>
    <source>
        <strain evidence="6 7">NIO-1109</strain>
    </source>
</reference>
<dbReference type="NCBIfam" id="NF005413">
    <property type="entry name" value="PRK06986.1"/>
    <property type="match status" value="1"/>
</dbReference>
<comment type="caution">
    <text evidence="6">The sequence shown here is derived from an EMBL/GenBank/DDBJ whole genome shotgun (WGS) entry which is preliminary data.</text>
</comment>
<evidence type="ECO:0000256" key="1">
    <source>
        <dbReference type="ARBA" id="ARBA00023015"/>
    </source>
</evidence>
<dbReference type="Gene3D" id="1.20.140.160">
    <property type="match status" value="1"/>
</dbReference>
<dbReference type="SUPFAM" id="SSF88659">
    <property type="entry name" value="Sigma3 and sigma4 domains of RNA polymerase sigma factors"/>
    <property type="match status" value="2"/>
</dbReference>
<dbReference type="GO" id="GO:0003899">
    <property type="term" value="F:DNA-directed RNA polymerase activity"/>
    <property type="evidence" value="ECO:0007669"/>
    <property type="project" value="InterPro"/>
</dbReference>
<evidence type="ECO:0000313" key="7">
    <source>
        <dbReference type="Proteomes" id="UP000053797"/>
    </source>
</evidence>
<gene>
    <name evidence="6" type="ORF">AS033_04575</name>
</gene>
<proteinExistence type="predicted"/>
<dbReference type="PRINTS" id="PR00046">
    <property type="entry name" value="SIGMA70FCT"/>
</dbReference>
<keyword evidence="1" id="KW-0805">Transcription regulation</keyword>
<dbReference type="InterPro" id="IPR007627">
    <property type="entry name" value="RNA_pol_sigma70_r2"/>
</dbReference>
<dbReference type="NCBIfam" id="TIGR02479">
    <property type="entry name" value="FliA_WhiG"/>
    <property type="match status" value="1"/>
</dbReference>
<dbReference type="AlphaFoldDB" id="A0A0V8GKL0"/>
<dbReference type="InterPro" id="IPR013324">
    <property type="entry name" value="RNA_pol_sigma_r3/r4-like"/>
</dbReference>
<dbReference type="PANTHER" id="PTHR30385">
    <property type="entry name" value="SIGMA FACTOR F FLAGELLAR"/>
    <property type="match status" value="1"/>
</dbReference>
<dbReference type="Proteomes" id="UP000053797">
    <property type="component" value="Unassembled WGS sequence"/>
</dbReference>
<dbReference type="GO" id="GO:0016987">
    <property type="term" value="F:sigma factor activity"/>
    <property type="evidence" value="ECO:0007669"/>
    <property type="project" value="UniProtKB-KW"/>
</dbReference>
<evidence type="ECO:0000256" key="2">
    <source>
        <dbReference type="ARBA" id="ARBA00023082"/>
    </source>
</evidence>
<dbReference type="InterPro" id="IPR007624">
    <property type="entry name" value="RNA_pol_sigma70_r3"/>
</dbReference>
<dbReference type="InterPro" id="IPR013325">
    <property type="entry name" value="RNA_pol_sigma_r2"/>
</dbReference>
<dbReference type="CDD" id="cd06171">
    <property type="entry name" value="Sigma70_r4"/>
    <property type="match status" value="1"/>
</dbReference>
<dbReference type="InterPro" id="IPR007630">
    <property type="entry name" value="RNA_pol_sigma70_r4"/>
</dbReference>
<dbReference type="GO" id="GO:0006352">
    <property type="term" value="P:DNA-templated transcription initiation"/>
    <property type="evidence" value="ECO:0007669"/>
    <property type="project" value="InterPro"/>
</dbReference>
<evidence type="ECO:0000256" key="4">
    <source>
        <dbReference type="ARBA" id="ARBA00023163"/>
    </source>
</evidence>
<dbReference type="OrthoDB" id="9799825at2"/>
<dbReference type="Gene3D" id="1.10.1740.10">
    <property type="match status" value="1"/>
</dbReference>
<dbReference type="PROSITE" id="PS00716">
    <property type="entry name" value="SIGMA70_2"/>
    <property type="match status" value="1"/>
</dbReference>
<dbReference type="InterPro" id="IPR012845">
    <property type="entry name" value="RNA_pol_sigma_FliA_WhiG"/>
</dbReference>
<dbReference type="InterPro" id="IPR000943">
    <property type="entry name" value="RNA_pol_sigma70"/>
</dbReference>
<dbReference type="PANTHER" id="PTHR30385:SF7">
    <property type="entry name" value="RNA POLYMERASE SIGMA FACTOR FLIA"/>
    <property type="match status" value="1"/>
</dbReference>
<dbReference type="PIRSF" id="PIRSF000770">
    <property type="entry name" value="RNA_pol_sigma-SigE/K"/>
    <property type="match status" value="1"/>
</dbReference>
<dbReference type="NCBIfam" id="TIGR02937">
    <property type="entry name" value="sigma70-ECF"/>
    <property type="match status" value="1"/>
</dbReference>
<dbReference type="Pfam" id="PF04539">
    <property type="entry name" value="Sigma70_r3"/>
    <property type="match status" value="1"/>
</dbReference>
<keyword evidence="4" id="KW-0804">Transcription</keyword>
<dbReference type="InterPro" id="IPR014284">
    <property type="entry name" value="RNA_pol_sigma-70_dom"/>
</dbReference>
<keyword evidence="3" id="KW-0238">DNA-binding</keyword>
<protein>
    <submittedName>
        <fullName evidence="6">RNA polymerase subunit sigma</fullName>
    </submittedName>
</protein>
<dbReference type="GO" id="GO:0003677">
    <property type="term" value="F:DNA binding"/>
    <property type="evidence" value="ECO:0007669"/>
    <property type="project" value="UniProtKB-KW"/>
</dbReference>
<organism evidence="6 7">
    <name type="scientific">Exiguobacterium indicum</name>
    <dbReference type="NCBI Taxonomy" id="296995"/>
    <lineage>
        <taxon>Bacteria</taxon>
        <taxon>Bacillati</taxon>
        <taxon>Bacillota</taxon>
        <taxon>Bacilli</taxon>
        <taxon>Bacillales</taxon>
        <taxon>Bacillales Family XII. Incertae Sedis</taxon>
        <taxon>Exiguobacterium</taxon>
    </lineage>
</organism>
<dbReference type="SUPFAM" id="SSF88946">
    <property type="entry name" value="Sigma2 domain of RNA polymerase sigma factors"/>
    <property type="match status" value="1"/>
</dbReference>
<accession>A0A0V8GKL0</accession>
<evidence type="ECO:0000313" key="6">
    <source>
        <dbReference type="EMBL" id="KSU50662.1"/>
    </source>
</evidence>
<dbReference type="Pfam" id="PF04545">
    <property type="entry name" value="Sigma70_r4"/>
    <property type="match status" value="1"/>
</dbReference>